<dbReference type="Proteomes" id="UP000011783">
    <property type="component" value="Unassembled WGS sequence"/>
</dbReference>
<dbReference type="BioCyc" id="LBOR1193007:G11KN-4435-MONOMER"/>
<evidence type="ECO:0000313" key="2">
    <source>
        <dbReference type="EMBL" id="EMG01674.1"/>
    </source>
</evidence>
<gene>
    <name evidence="2" type="ORF">LEP1GSC123_3501</name>
</gene>
<dbReference type="AlphaFoldDB" id="M3H3K7"/>
<organism evidence="2 3">
    <name type="scientific">Leptospira borgpetersenii str. 200701203</name>
    <dbReference type="NCBI Taxonomy" id="1193007"/>
    <lineage>
        <taxon>Bacteria</taxon>
        <taxon>Pseudomonadati</taxon>
        <taxon>Spirochaetota</taxon>
        <taxon>Spirochaetia</taxon>
        <taxon>Leptospirales</taxon>
        <taxon>Leptospiraceae</taxon>
        <taxon>Leptospira</taxon>
    </lineage>
</organism>
<proteinExistence type="predicted"/>
<reference evidence="2 3" key="1">
    <citation type="submission" date="2013-01" db="EMBL/GenBank/DDBJ databases">
        <authorList>
            <person name="Harkins D.M."/>
            <person name="Durkin A.S."/>
            <person name="Brinkac L.M."/>
            <person name="Haft D.H."/>
            <person name="Selengut J.D."/>
            <person name="Sanka R."/>
            <person name="DePew J."/>
            <person name="Purushe J."/>
            <person name="Picardeau M."/>
            <person name="Werts C."/>
            <person name="Goarant C."/>
            <person name="Vinetz J.M."/>
            <person name="Sutton G.G."/>
            <person name="Nierman W.C."/>
            <person name="Fouts D.E."/>
        </authorList>
    </citation>
    <scope>NUCLEOTIDE SEQUENCE [LARGE SCALE GENOMIC DNA]</scope>
    <source>
        <strain evidence="2 3">200701203</strain>
    </source>
</reference>
<keyword evidence="1" id="KW-0732">Signal</keyword>
<evidence type="ECO:0000313" key="3">
    <source>
        <dbReference type="Proteomes" id="UP000011783"/>
    </source>
</evidence>
<feature type="signal peptide" evidence="1">
    <location>
        <begin position="1"/>
        <end position="24"/>
    </location>
</feature>
<comment type="caution">
    <text evidence="2">The sequence shown here is derived from an EMBL/GenBank/DDBJ whole genome shotgun (WGS) entry which is preliminary data.</text>
</comment>
<sequence>MIGKIFPIVFLSFAGLIPASSLFAQVECRGNACAIIPGNVSSQFNGLENEIRTKYLNEVVESMGDAALLTTLNSSMMGSGSINHSKSGPVCPPLVLKMKTSKFNMQELLFRICRMEELLFLLL</sequence>
<protein>
    <submittedName>
        <fullName evidence="2">Uncharacterized protein</fullName>
    </submittedName>
</protein>
<dbReference type="EMBL" id="AKWO02000017">
    <property type="protein sequence ID" value="EMG01674.1"/>
    <property type="molecule type" value="Genomic_DNA"/>
</dbReference>
<accession>M3H3K7</accession>
<evidence type="ECO:0000256" key="1">
    <source>
        <dbReference type="SAM" id="SignalP"/>
    </source>
</evidence>
<name>M3H3K7_LEPBO</name>
<feature type="chain" id="PRO_5004033949" evidence="1">
    <location>
        <begin position="25"/>
        <end position="123"/>
    </location>
</feature>